<name>U5BW83_9BACT</name>
<evidence type="ECO:0000313" key="1">
    <source>
        <dbReference type="EMBL" id="ERM80202.1"/>
    </source>
</evidence>
<dbReference type="Proteomes" id="UP000016843">
    <property type="component" value="Unassembled WGS sequence"/>
</dbReference>
<gene>
    <name evidence="1" type="ORF">P872_14265</name>
</gene>
<keyword evidence="2" id="KW-1185">Reference proteome</keyword>
<organism evidence="1 2">
    <name type="scientific">Rhodonellum psychrophilum GCM71 = DSM 17998</name>
    <dbReference type="NCBI Taxonomy" id="1123057"/>
    <lineage>
        <taxon>Bacteria</taxon>
        <taxon>Pseudomonadati</taxon>
        <taxon>Bacteroidota</taxon>
        <taxon>Cytophagia</taxon>
        <taxon>Cytophagales</taxon>
        <taxon>Cytophagaceae</taxon>
        <taxon>Rhodonellum</taxon>
    </lineage>
</organism>
<reference evidence="1 2" key="1">
    <citation type="journal article" date="2013" name="Genome Announc.">
        <title>Draft Genome Sequence of the Psychrophilic and Alkaliphilic Rhodonellum psychrophilum Strain GCM71T.</title>
        <authorList>
            <person name="Hauptmann A.L."/>
            <person name="Glaring M.A."/>
            <person name="Hallin P.F."/>
            <person name="Prieme A."/>
            <person name="Stougaard P."/>
        </authorList>
    </citation>
    <scope>NUCLEOTIDE SEQUENCE [LARGE SCALE GENOMIC DNA]</scope>
    <source>
        <strain evidence="1 2">GCM71</strain>
    </source>
</reference>
<evidence type="ECO:0000313" key="2">
    <source>
        <dbReference type="Proteomes" id="UP000016843"/>
    </source>
</evidence>
<dbReference type="EMBL" id="AWXR01000135">
    <property type="protein sequence ID" value="ERM80202.1"/>
    <property type="molecule type" value="Genomic_DNA"/>
</dbReference>
<comment type="caution">
    <text evidence="1">The sequence shown here is derived from an EMBL/GenBank/DDBJ whole genome shotgun (WGS) entry which is preliminary data.</text>
</comment>
<dbReference type="AlphaFoldDB" id="U5BW83"/>
<protein>
    <submittedName>
        <fullName evidence="1">Uncharacterized protein</fullName>
    </submittedName>
</protein>
<proteinExistence type="predicted"/>
<sequence>MGSRYIYCHLTGRSNREFSKSLFHDLGPFPRGGASSGNVADTIQPNILFFLQLLLDEINRRF</sequence>
<accession>U5BW83</accession>